<dbReference type="EMBL" id="CAFZ01001364">
    <property type="protein sequence ID" value="CCA77203.1"/>
    <property type="molecule type" value="Genomic_DNA"/>
</dbReference>
<evidence type="ECO:0000313" key="2">
    <source>
        <dbReference type="Proteomes" id="UP000007148"/>
    </source>
</evidence>
<evidence type="ECO:0000313" key="1">
    <source>
        <dbReference type="EMBL" id="CCA77203.1"/>
    </source>
</evidence>
<organism evidence="1 2">
    <name type="scientific">Serendipita indica (strain DSM 11827)</name>
    <name type="common">Root endophyte fungus</name>
    <name type="synonym">Piriformospora indica</name>
    <dbReference type="NCBI Taxonomy" id="1109443"/>
    <lineage>
        <taxon>Eukaryota</taxon>
        <taxon>Fungi</taxon>
        <taxon>Dikarya</taxon>
        <taxon>Basidiomycota</taxon>
        <taxon>Agaricomycotina</taxon>
        <taxon>Agaricomycetes</taxon>
        <taxon>Sebacinales</taxon>
        <taxon>Serendipitaceae</taxon>
        <taxon>Serendipita</taxon>
    </lineage>
</organism>
<comment type="caution">
    <text evidence="1">The sequence shown here is derived from an EMBL/GenBank/DDBJ whole genome shotgun (WGS) entry which is preliminary data.</text>
</comment>
<sequence>WTLTTACHILCAEHTPRRTVRHVFYAYTGDYFSSQSVKANRGILQGWLFWWMAGVLERLQRQGHAPLAPRPKIHWRFAEYPPVTTGSLHIFHPNSQSTRNDTRCGLAECIWRSDQSPLTILPFGGETMTICVQ</sequence>
<proteinExistence type="predicted"/>
<dbReference type="HOGENOM" id="CLU_1911700_0_0_1"/>
<name>G4U0W0_SERID</name>
<keyword evidence="2" id="KW-1185">Reference proteome</keyword>
<dbReference type="AlphaFoldDB" id="G4U0W0"/>
<accession>G4U0W0</accession>
<dbReference type="InParanoid" id="G4U0W0"/>
<protein>
    <submittedName>
        <fullName evidence="1">Uncharacterized protein</fullName>
    </submittedName>
</protein>
<reference evidence="1 2" key="1">
    <citation type="journal article" date="2011" name="PLoS Pathog.">
        <title>Endophytic Life Strategies Decoded by Genome and Transcriptome Analyses of the Mutualistic Root Symbiont Piriformospora indica.</title>
        <authorList>
            <person name="Zuccaro A."/>
            <person name="Lahrmann U."/>
            <person name="Guldener U."/>
            <person name="Langen G."/>
            <person name="Pfiffi S."/>
            <person name="Biedenkopf D."/>
            <person name="Wong P."/>
            <person name="Samans B."/>
            <person name="Grimm C."/>
            <person name="Basiewicz M."/>
            <person name="Murat C."/>
            <person name="Martin F."/>
            <person name="Kogel K.H."/>
        </authorList>
    </citation>
    <scope>NUCLEOTIDE SEQUENCE [LARGE SCALE GENOMIC DNA]</scope>
    <source>
        <strain evidence="1 2">DSM 11827</strain>
    </source>
</reference>
<feature type="non-terminal residue" evidence="1">
    <location>
        <position position="133"/>
    </location>
</feature>
<gene>
    <name evidence="1" type="ORF">PIIN_11185</name>
</gene>
<dbReference type="Proteomes" id="UP000007148">
    <property type="component" value="Unassembled WGS sequence"/>
</dbReference>